<dbReference type="KEGG" id="dov:DSCO28_55500"/>
<evidence type="ECO:0000313" key="10">
    <source>
        <dbReference type="EMBL" id="BBO84984.1"/>
    </source>
</evidence>
<dbReference type="PANTHER" id="PTHR30489:SF0">
    <property type="entry name" value="LIPOPROTEIN-RELEASING SYSTEM TRANSMEMBRANE PROTEIN LOLE"/>
    <property type="match status" value="1"/>
</dbReference>
<evidence type="ECO:0000256" key="6">
    <source>
        <dbReference type="ARBA" id="ARBA00023136"/>
    </source>
</evidence>
<feature type="transmembrane region" description="Helical" evidence="7">
    <location>
        <begin position="20"/>
        <end position="39"/>
    </location>
</feature>
<evidence type="ECO:0000313" key="11">
    <source>
        <dbReference type="Proteomes" id="UP000425960"/>
    </source>
</evidence>
<feature type="transmembrane region" description="Helical" evidence="7">
    <location>
        <begin position="326"/>
        <end position="355"/>
    </location>
</feature>
<keyword evidence="5 7" id="KW-1133">Transmembrane helix</keyword>
<evidence type="ECO:0000256" key="4">
    <source>
        <dbReference type="ARBA" id="ARBA00022692"/>
    </source>
</evidence>
<comment type="similarity">
    <text evidence="2">Belongs to the ABC-4 integral membrane protein family. LolC/E subfamily.</text>
</comment>
<feature type="transmembrane region" description="Helical" evidence="7">
    <location>
        <begin position="382"/>
        <end position="398"/>
    </location>
</feature>
<evidence type="ECO:0000259" key="8">
    <source>
        <dbReference type="Pfam" id="PF02687"/>
    </source>
</evidence>
<keyword evidence="3" id="KW-1003">Cell membrane</keyword>
<feature type="domain" description="MacB-like periplasmic core" evidence="9">
    <location>
        <begin position="19"/>
        <end position="246"/>
    </location>
</feature>
<dbReference type="InterPro" id="IPR003838">
    <property type="entry name" value="ABC3_permease_C"/>
</dbReference>
<dbReference type="GO" id="GO:0098797">
    <property type="term" value="C:plasma membrane protein complex"/>
    <property type="evidence" value="ECO:0007669"/>
    <property type="project" value="TreeGrafter"/>
</dbReference>
<dbReference type="EMBL" id="AP021876">
    <property type="protein sequence ID" value="BBO84984.1"/>
    <property type="molecule type" value="Genomic_DNA"/>
</dbReference>
<evidence type="ECO:0000256" key="5">
    <source>
        <dbReference type="ARBA" id="ARBA00022989"/>
    </source>
</evidence>
<gene>
    <name evidence="10" type="ORF">DSCO28_55500</name>
</gene>
<evidence type="ECO:0000256" key="3">
    <source>
        <dbReference type="ARBA" id="ARBA00022475"/>
    </source>
</evidence>
<dbReference type="AlphaFoldDB" id="A0A5K7ZXV4"/>
<reference evidence="10 11" key="1">
    <citation type="submission" date="2019-11" db="EMBL/GenBank/DDBJ databases">
        <title>Comparative genomics of hydrocarbon-degrading Desulfosarcina strains.</title>
        <authorList>
            <person name="Watanabe M."/>
            <person name="Kojima H."/>
            <person name="Fukui M."/>
        </authorList>
    </citation>
    <scope>NUCLEOTIDE SEQUENCE [LARGE SCALE GENOMIC DNA]</scope>
    <source>
        <strain evidence="10 11">28bB2T</strain>
    </source>
</reference>
<dbReference type="RefSeq" id="WP_155324736.1">
    <property type="nucleotide sequence ID" value="NZ_AP021876.1"/>
</dbReference>
<proteinExistence type="inferred from homology"/>
<evidence type="ECO:0000256" key="1">
    <source>
        <dbReference type="ARBA" id="ARBA00004651"/>
    </source>
</evidence>
<dbReference type="Pfam" id="PF12704">
    <property type="entry name" value="MacB_PCD"/>
    <property type="match status" value="1"/>
</dbReference>
<organism evidence="10 11">
    <name type="scientific">Desulfosarcina ovata subsp. sediminis</name>
    <dbReference type="NCBI Taxonomy" id="885957"/>
    <lineage>
        <taxon>Bacteria</taxon>
        <taxon>Pseudomonadati</taxon>
        <taxon>Thermodesulfobacteriota</taxon>
        <taxon>Desulfobacteria</taxon>
        <taxon>Desulfobacterales</taxon>
        <taxon>Desulfosarcinaceae</taxon>
        <taxon>Desulfosarcina</taxon>
    </lineage>
</organism>
<keyword evidence="6 7" id="KW-0472">Membrane</keyword>
<dbReference type="Pfam" id="PF02687">
    <property type="entry name" value="FtsX"/>
    <property type="match status" value="1"/>
</dbReference>
<sequence length="416" mass="44616">MLKILSLALKNLLRNKRRTLLTGMLIVVGIVAVIVFAGLSESFKRAIVGQITDSMLSHLQIHRKGYMSSVDNLPLDRMLTAKAYAKLSAILIENPGIEAFSPRIKFGAMLSNYAQTTNVRLNGIDPQKEQATAPLLISRIRDTAHGDLLVAPGEVLLPEALAKGMGVGAGDTVVLVANNKDGSVNGMTFKVAGLVENLMGPGGRDGYLHIDDATALLRMETREISEVAVRVNDFDRIEAVAAALRGILDPMTNPQNKPMFELHTWRQLTPFYNVVRMINIMTLGVRTILIAVVLISVLNVMMMSVYERVREIGTLAAMGTPPGRILGLFVAEGFCLGLFSALAGAVIGLLILWFMNLKGVAVTFGGANQVFTLAPSVSPGELTSACLIVVGVSILASLQPAAKASRLAPVDALRHI</sequence>
<dbReference type="PANTHER" id="PTHR30489">
    <property type="entry name" value="LIPOPROTEIN-RELEASING SYSTEM TRANSMEMBRANE PROTEIN LOLE"/>
    <property type="match status" value="1"/>
</dbReference>
<comment type="subcellular location">
    <subcellularLocation>
        <location evidence="1">Cell membrane</location>
        <topology evidence="1">Multi-pass membrane protein</topology>
    </subcellularLocation>
</comment>
<dbReference type="InterPro" id="IPR025857">
    <property type="entry name" value="MacB_PCD"/>
</dbReference>
<evidence type="ECO:0000256" key="7">
    <source>
        <dbReference type="SAM" id="Phobius"/>
    </source>
</evidence>
<feature type="domain" description="ABC3 transporter permease C-terminal" evidence="8">
    <location>
        <begin position="287"/>
        <end position="408"/>
    </location>
</feature>
<evidence type="ECO:0000256" key="2">
    <source>
        <dbReference type="ARBA" id="ARBA00005236"/>
    </source>
</evidence>
<dbReference type="InterPro" id="IPR051447">
    <property type="entry name" value="Lipoprotein-release_system"/>
</dbReference>
<feature type="transmembrane region" description="Helical" evidence="7">
    <location>
        <begin position="283"/>
        <end position="306"/>
    </location>
</feature>
<protein>
    <submittedName>
        <fullName evidence="10">ABC transporter permease</fullName>
    </submittedName>
</protein>
<name>A0A5K7ZXV4_9BACT</name>
<keyword evidence="4 7" id="KW-0812">Transmembrane</keyword>
<dbReference type="GO" id="GO:0044874">
    <property type="term" value="P:lipoprotein localization to outer membrane"/>
    <property type="evidence" value="ECO:0007669"/>
    <property type="project" value="TreeGrafter"/>
</dbReference>
<dbReference type="Proteomes" id="UP000425960">
    <property type="component" value="Chromosome"/>
</dbReference>
<accession>A0A5K7ZXV4</accession>
<evidence type="ECO:0000259" key="9">
    <source>
        <dbReference type="Pfam" id="PF12704"/>
    </source>
</evidence>